<dbReference type="Proteomes" id="UP001152523">
    <property type="component" value="Unassembled WGS sequence"/>
</dbReference>
<dbReference type="InterPro" id="IPR032799">
    <property type="entry name" value="TAXi_C"/>
</dbReference>
<dbReference type="PROSITE" id="PS51767">
    <property type="entry name" value="PEPTIDASE_A1"/>
    <property type="match status" value="1"/>
</dbReference>
<keyword evidence="2" id="KW-0812">Transmembrane</keyword>
<name>A0AAV0C9H7_9ASTE</name>
<evidence type="ECO:0000313" key="5">
    <source>
        <dbReference type="Proteomes" id="UP001152523"/>
    </source>
</evidence>
<comment type="similarity">
    <text evidence="1">Belongs to the peptidase A1 family.</text>
</comment>
<dbReference type="GO" id="GO:0006508">
    <property type="term" value="P:proteolysis"/>
    <property type="evidence" value="ECO:0007669"/>
    <property type="project" value="InterPro"/>
</dbReference>
<evidence type="ECO:0000256" key="2">
    <source>
        <dbReference type="SAM" id="Phobius"/>
    </source>
</evidence>
<dbReference type="InterPro" id="IPR021109">
    <property type="entry name" value="Peptidase_aspartic_dom_sf"/>
</dbReference>
<dbReference type="InterPro" id="IPR032861">
    <property type="entry name" value="TAXi_N"/>
</dbReference>
<dbReference type="Pfam" id="PF14543">
    <property type="entry name" value="TAXi_N"/>
    <property type="match status" value="1"/>
</dbReference>
<evidence type="ECO:0000313" key="4">
    <source>
        <dbReference type="EMBL" id="CAH9071882.1"/>
    </source>
</evidence>
<protein>
    <recommendedName>
        <fullName evidence="3">Peptidase A1 domain-containing protein</fullName>
    </recommendedName>
</protein>
<keyword evidence="2" id="KW-0472">Membrane</keyword>
<dbReference type="Pfam" id="PF14541">
    <property type="entry name" value="TAXi_C"/>
    <property type="match status" value="1"/>
</dbReference>
<accession>A0AAV0C9H7</accession>
<dbReference type="EMBL" id="CAMAPF010000021">
    <property type="protein sequence ID" value="CAH9071882.1"/>
    <property type="molecule type" value="Genomic_DNA"/>
</dbReference>
<dbReference type="PANTHER" id="PTHR47965">
    <property type="entry name" value="ASPARTYL PROTEASE-RELATED"/>
    <property type="match status" value="1"/>
</dbReference>
<proteinExistence type="inferred from homology"/>
<reference evidence="4" key="1">
    <citation type="submission" date="2022-07" db="EMBL/GenBank/DDBJ databases">
        <authorList>
            <person name="Macas J."/>
            <person name="Novak P."/>
            <person name="Neumann P."/>
        </authorList>
    </citation>
    <scope>NUCLEOTIDE SEQUENCE</scope>
</reference>
<evidence type="ECO:0000259" key="3">
    <source>
        <dbReference type="PROSITE" id="PS51767"/>
    </source>
</evidence>
<dbReference type="Gene3D" id="2.40.70.10">
    <property type="entry name" value="Acid Proteases"/>
    <property type="match status" value="2"/>
</dbReference>
<dbReference type="AlphaFoldDB" id="A0AAV0C9H7"/>
<dbReference type="InterPro" id="IPR033121">
    <property type="entry name" value="PEPTIDASE_A1"/>
</dbReference>
<dbReference type="InterPro" id="IPR001461">
    <property type="entry name" value="Aspartic_peptidase_A1"/>
</dbReference>
<organism evidence="4 5">
    <name type="scientific">Cuscuta epithymum</name>
    <dbReference type="NCBI Taxonomy" id="186058"/>
    <lineage>
        <taxon>Eukaryota</taxon>
        <taxon>Viridiplantae</taxon>
        <taxon>Streptophyta</taxon>
        <taxon>Embryophyta</taxon>
        <taxon>Tracheophyta</taxon>
        <taxon>Spermatophyta</taxon>
        <taxon>Magnoliopsida</taxon>
        <taxon>eudicotyledons</taxon>
        <taxon>Gunneridae</taxon>
        <taxon>Pentapetalae</taxon>
        <taxon>asterids</taxon>
        <taxon>lamiids</taxon>
        <taxon>Solanales</taxon>
        <taxon>Convolvulaceae</taxon>
        <taxon>Cuscuteae</taxon>
        <taxon>Cuscuta</taxon>
        <taxon>Cuscuta subgen. Cuscuta</taxon>
    </lineage>
</organism>
<dbReference type="GO" id="GO:0004190">
    <property type="term" value="F:aspartic-type endopeptidase activity"/>
    <property type="evidence" value="ECO:0007669"/>
    <property type="project" value="InterPro"/>
</dbReference>
<dbReference type="SUPFAM" id="SSF50630">
    <property type="entry name" value="Acid proteases"/>
    <property type="match status" value="1"/>
</dbReference>
<keyword evidence="5" id="KW-1185">Reference proteome</keyword>
<sequence length="449" mass="48249">MGRGDTPPYAKLTFRVSTSHIPIPPQPYLCLLSGFASSMAYIFRLLALYTTLITFMAGLSLAQRPFFPRAIILPVTKDLPTSQYVTQIQIGHSNNFDPLKLVVDLGGPFLWADSASSSQGSILCGSLKCSMANPSGGCTSKEICGLLFENPISKMAGSGILKEDSIALEFIADEPKASSFLSYVPDFLFSSVPGLFLQGLGSGVNGVLGLGNSRVSLTSQLANAYGGIPRKFSLCLSSSNGAIISGDILQLNDDVSRSMVYTPLVSGQNGLEYYINVKSIKINDKRLDLNGSLLFLDEEGVGGGTKISTVVPYTTMKTKIYNEFLESFLEAAAASMLTRVDSVGPFEVCFKDVVGWDAPKVEFVLQSEMVKWRVMNAMVKMSSDDGVMCLGILDGGQAQIASIVIGGYQLEDNLLDFNLGTSMLGFTPLMPETTCSHFSGLFRDDRGSV</sequence>
<feature type="transmembrane region" description="Helical" evidence="2">
    <location>
        <begin position="41"/>
        <end position="62"/>
    </location>
</feature>
<dbReference type="PANTHER" id="PTHR47965:SF46">
    <property type="entry name" value="BASIC 7S GLOBULIN-LIKE"/>
    <property type="match status" value="1"/>
</dbReference>
<keyword evidence="2" id="KW-1133">Transmembrane helix</keyword>
<comment type="caution">
    <text evidence="4">The sequence shown here is derived from an EMBL/GenBank/DDBJ whole genome shotgun (WGS) entry which is preliminary data.</text>
</comment>
<evidence type="ECO:0000256" key="1">
    <source>
        <dbReference type="ARBA" id="ARBA00007447"/>
    </source>
</evidence>
<gene>
    <name evidence="4" type="ORF">CEPIT_LOCUS4113</name>
</gene>
<feature type="domain" description="Peptidase A1" evidence="3">
    <location>
        <begin position="84"/>
        <end position="427"/>
    </location>
</feature>